<evidence type="ECO:0000313" key="2">
    <source>
        <dbReference type="EMBL" id="CAD75928.1"/>
    </source>
</evidence>
<dbReference type="PATRIC" id="fig|243090.15.peg.4225"/>
<dbReference type="OrthoDB" id="253724at2"/>
<protein>
    <recommendedName>
        <fullName evidence="4">Transmembrane protein</fullName>
    </recommendedName>
</protein>
<dbReference type="AlphaFoldDB" id="Q7UMI9"/>
<dbReference type="EMBL" id="BX294148">
    <property type="protein sequence ID" value="CAD75928.1"/>
    <property type="molecule type" value="Genomic_DNA"/>
</dbReference>
<reference evidence="2 3" key="1">
    <citation type="journal article" date="2003" name="Proc. Natl. Acad. Sci. U.S.A.">
        <title>Complete genome sequence of the marine planctomycete Pirellula sp. strain 1.</title>
        <authorList>
            <person name="Gloeckner F.O."/>
            <person name="Kube M."/>
            <person name="Bauer M."/>
            <person name="Teeling H."/>
            <person name="Lombardot T."/>
            <person name="Ludwig W."/>
            <person name="Gade D."/>
            <person name="Beck A."/>
            <person name="Borzym K."/>
            <person name="Heitmann K."/>
            <person name="Rabus R."/>
            <person name="Schlesner H."/>
            <person name="Amann R."/>
            <person name="Reinhardt R."/>
        </authorList>
    </citation>
    <scope>NUCLEOTIDE SEQUENCE [LARGE SCALE GENOMIC DNA]</scope>
    <source>
        <strain evidence="3">DSM 10527 / NCIMB 13988 / SH1</strain>
    </source>
</reference>
<proteinExistence type="predicted"/>
<keyword evidence="1" id="KW-0472">Membrane</keyword>
<name>Q7UMI9_RHOBA</name>
<gene>
    <name evidence="2" type="ordered locus">RB8803</name>
</gene>
<keyword evidence="1" id="KW-1133">Transmembrane helix</keyword>
<dbReference type="EnsemblBacteria" id="CAD75928">
    <property type="protein sequence ID" value="CAD75928"/>
    <property type="gene ID" value="RB8803"/>
</dbReference>
<feature type="transmembrane region" description="Helical" evidence="1">
    <location>
        <begin position="49"/>
        <end position="68"/>
    </location>
</feature>
<keyword evidence="1" id="KW-0812">Transmembrane</keyword>
<keyword evidence="3" id="KW-1185">Reference proteome</keyword>
<evidence type="ECO:0000313" key="3">
    <source>
        <dbReference type="Proteomes" id="UP000001025"/>
    </source>
</evidence>
<dbReference type="InParanoid" id="Q7UMI9"/>
<dbReference type="Proteomes" id="UP000001025">
    <property type="component" value="Chromosome"/>
</dbReference>
<organism evidence="2 3">
    <name type="scientific">Rhodopirellula baltica (strain DSM 10527 / NCIMB 13988 / SH1)</name>
    <dbReference type="NCBI Taxonomy" id="243090"/>
    <lineage>
        <taxon>Bacteria</taxon>
        <taxon>Pseudomonadati</taxon>
        <taxon>Planctomycetota</taxon>
        <taxon>Planctomycetia</taxon>
        <taxon>Pirellulales</taxon>
        <taxon>Pirellulaceae</taxon>
        <taxon>Rhodopirellula</taxon>
    </lineage>
</organism>
<dbReference type="STRING" id="243090.RB8803"/>
<dbReference type="KEGG" id="rba:RB8803"/>
<evidence type="ECO:0000256" key="1">
    <source>
        <dbReference type="SAM" id="Phobius"/>
    </source>
</evidence>
<evidence type="ECO:0008006" key="4">
    <source>
        <dbReference type="Google" id="ProtNLM"/>
    </source>
</evidence>
<dbReference type="HOGENOM" id="CLU_888188_0_0_0"/>
<feature type="transmembrane region" description="Helical" evidence="1">
    <location>
        <begin position="12"/>
        <end position="29"/>
    </location>
</feature>
<accession>Q7UMI9</accession>
<sequence length="313" mass="35967">MPGLRCANLSRQAVGCSLPLVSVFAWMGWMEALLEWLSEMEWRRVFPELVGKAAGVLLGIAISWWVLFRKRLKYLDRLRRGDSDELLFQAHYLLPVDGDQGPDGTVQLLFRNVAPRRTIDDAYDNPSARETLRQLARATTLNAPIVPTEGRVGFEILNDAASILTGWLATSSMPRKVWLFCMTCEDRNVVRKECIRCFLFQEDELLRFADWNWCRKHVRVERPWHWLRVVTLHRIACYHQDEQIALPVALDRSIPFVDDQRQHRRVMRLALGICDSEVATSEPCEVDWDDKEPVLVQRGVLMSSPTPSSPPAG</sequence>